<accession>A0A0F9I593</accession>
<comment type="caution">
    <text evidence="1">The sequence shown here is derived from an EMBL/GenBank/DDBJ whole genome shotgun (WGS) entry which is preliminary data.</text>
</comment>
<proteinExistence type="predicted"/>
<gene>
    <name evidence="1" type="ORF">LCGC14_1702090</name>
</gene>
<name>A0A0F9I593_9ZZZZ</name>
<organism evidence="1">
    <name type="scientific">marine sediment metagenome</name>
    <dbReference type="NCBI Taxonomy" id="412755"/>
    <lineage>
        <taxon>unclassified sequences</taxon>
        <taxon>metagenomes</taxon>
        <taxon>ecological metagenomes</taxon>
    </lineage>
</organism>
<protein>
    <submittedName>
        <fullName evidence="1">Uncharacterized protein</fullName>
    </submittedName>
</protein>
<dbReference type="EMBL" id="LAZR01015055">
    <property type="protein sequence ID" value="KKM14839.1"/>
    <property type="molecule type" value="Genomic_DNA"/>
</dbReference>
<evidence type="ECO:0000313" key="1">
    <source>
        <dbReference type="EMBL" id="KKM14839.1"/>
    </source>
</evidence>
<sequence length="207" mass="24036">MREFVEWKSRSFKPGDKFHKLTVLGTAKASDTSLRYALCQCDCGSRPFHARLSSLRTGNTKTCGCSKIGNFKHGLRWSPVYMTHVNMMFRCYSTKCKAFPSYGGRGITVCKRWHSLRNFIEDMEPTHEKGLSLERVDNDKGYSPKNCRWATMKEQLRNRRNVHMFAHNGKTLCLQEWADLTGVYYSTLRTRLSRGWSFERAVKPKKS</sequence>
<dbReference type="AlphaFoldDB" id="A0A0F9I593"/>
<reference evidence="1" key="1">
    <citation type="journal article" date="2015" name="Nature">
        <title>Complex archaea that bridge the gap between prokaryotes and eukaryotes.</title>
        <authorList>
            <person name="Spang A."/>
            <person name="Saw J.H."/>
            <person name="Jorgensen S.L."/>
            <person name="Zaremba-Niedzwiedzka K."/>
            <person name="Martijn J."/>
            <person name="Lind A.E."/>
            <person name="van Eijk R."/>
            <person name="Schleper C."/>
            <person name="Guy L."/>
            <person name="Ettema T.J."/>
        </authorList>
    </citation>
    <scope>NUCLEOTIDE SEQUENCE</scope>
</reference>